<evidence type="ECO:0000256" key="3">
    <source>
        <dbReference type="ARBA" id="ARBA00023027"/>
    </source>
</evidence>
<accession>A0ABU9Y9X5</accession>
<dbReference type="SUPFAM" id="SSF48179">
    <property type="entry name" value="6-phosphogluconate dehydrogenase C-terminal domain-like"/>
    <property type="match status" value="1"/>
</dbReference>
<keyword evidence="7" id="KW-1185">Reference proteome</keyword>
<evidence type="ECO:0000259" key="4">
    <source>
        <dbReference type="Pfam" id="PF03446"/>
    </source>
</evidence>
<dbReference type="InterPro" id="IPR006115">
    <property type="entry name" value="6PGDH_NADP-bd"/>
</dbReference>
<keyword evidence="3" id="KW-0520">NAD</keyword>
<dbReference type="PANTHER" id="PTHR43060">
    <property type="entry name" value="3-HYDROXYISOBUTYRATE DEHYDROGENASE-LIKE 1, MITOCHONDRIAL-RELATED"/>
    <property type="match status" value="1"/>
</dbReference>
<dbReference type="InterPro" id="IPR015815">
    <property type="entry name" value="HIBADH-related"/>
</dbReference>
<feature type="domain" description="3-hydroxyisobutyrate dehydrogenase-like NAD-binding" evidence="5">
    <location>
        <begin position="169"/>
        <end position="249"/>
    </location>
</feature>
<protein>
    <submittedName>
        <fullName evidence="6">NAD(P)-dependent oxidoreductase</fullName>
        <ecNumber evidence="6">1.1.-.-</ecNumber>
    </submittedName>
</protein>
<proteinExistence type="inferred from homology"/>
<dbReference type="PANTHER" id="PTHR43060:SF15">
    <property type="entry name" value="3-HYDROXYISOBUTYRATE DEHYDROGENASE-LIKE 1, MITOCHONDRIAL-RELATED"/>
    <property type="match status" value="1"/>
</dbReference>
<dbReference type="SUPFAM" id="SSF51735">
    <property type="entry name" value="NAD(P)-binding Rossmann-fold domains"/>
    <property type="match status" value="1"/>
</dbReference>
<dbReference type="InterPro" id="IPR036291">
    <property type="entry name" value="NAD(P)-bd_dom_sf"/>
</dbReference>
<dbReference type="Proteomes" id="UP001419910">
    <property type="component" value="Unassembled WGS sequence"/>
</dbReference>
<dbReference type="InterPro" id="IPR013328">
    <property type="entry name" value="6PGD_dom2"/>
</dbReference>
<feature type="domain" description="6-phosphogluconate dehydrogenase NADP-binding" evidence="4">
    <location>
        <begin position="11"/>
        <end position="166"/>
    </location>
</feature>
<dbReference type="PIRSF" id="PIRSF000103">
    <property type="entry name" value="HIBADH"/>
    <property type="match status" value="1"/>
</dbReference>
<dbReference type="InterPro" id="IPR002204">
    <property type="entry name" value="3-OH-isobutyrate_DH-rel_CS"/>
</dbReference>
<comment type="similarity">
    <text evidence="1">Belongs to the HIBADH-related family.</text>
</comment>
<organism evidence="6 7">
    <name type="scientific">Sphingomonas oligophenolica</name>
    <dbReference type="NCBI Taxonomy" id="301154"/>
    <lineage>
        <taxon>Bacteria</taxon>
        <taxon>Pseudomonadati</taxon>
        <taxon>Pseudomonadota</taxon>
        <taxon>Alphaproteobacteria</taxon>
        <taxon>Sphingomonadales</taxon>
        <taxon>Sphingomonadaceae</taxon>
        <taxon>Sphingomonas</taxon>
    </lineage>
</organism>
<evidence type="ECO:0000259" key="5">
    <source>
        <dbReference type="Pfam" id="PF14833"/>
    </source>
</evidence>
<reference evidence="6 7" key="1">
    <citation type="submission" date="2024-05" db="EMBL/GenBank/DDBJ databases">
        <authorList>
            <person name="Liu Q."/>
            <person name="Xin Y.-H."/>
        </authorList>
    </citation>
    <scope>NUCLEOTIDE SEQUENCE [LARGE SCALE GENOMIC DNA]</scope>
    <source>
        <strain evidence="6 7">CGMCC 1.10181</strain>
    </source>
</reference>
<dbReference type="GO" id="GO:0016491">
    <property type="term" value="F:oxidoreductase activity"/>
    <property type="evidence" value="ECO:0007669"/>
    <property type="project" value="UniProtKB-KW"/>
</dbReference>
<evidence type="ECO:0000313" key="6">
    <source>
        <dbReference type="EMBL" id="MEN2792592.1"/>
    </source>
</evidence>
<evidence type="ECO:0000313" key="7">
    <source>
        <dbReference type="Proteomes" id="UP001419910"/>
    </source>
</evidence>
<dbReference type="Pfam" id="PF03446">
    <property type="entry name" value="NAD_binding_2"/>
    <property type="match status" value="1"/>
</dbReference>
<dbReference type="EMBL" id="JBDIME010000030">
    <property type="protein sequence ID" value="MEN2792592.1"/>
    <property type="molecule type" value="Genomic_DNA"/>
</dbReference>
<dbReference type="Pfam" id="PF14833">
    <property type="entry name" value="NAD_binding_11"/>
    <property type="match status" value="1"/>
</dbReference>
<dbReference type="InterPro" id="IPR029154">
    <property type="entry name" value="HIBADH-like_NADP-bd"/>
</dbReference>
<dbReference type="RefSeq" id="WP_343888191.1">
    <property type="nucleotide sequence ID" value="NZ_BAAAEH010000007.1"/>
</dbReference>
<dbReference type="Gene3D" id="1.10.1040.10">
    <property type="entry name" value="N-(1-d-carboxylethyl)-l-norvaline Dehydrogenase, domain 2"/>
    <property type="match status" value="1"/>
</dbReference>
<dbReference type="InterPro" id="IPR008927">
    <property type="entry name" value="6-PGluconate_DH-like_C_sf"/>
</dbReference>
<dbReference type="EC" id="1.1.-.-" evidence="6"/>
<evidence type="ECO:0000256" key="2">
    <source>
        <dbReference type="ARBA" id="ARBA00023002"/>
    </source>
</evidence>
<comment type="caution">
    <text evidence="6">The sequence shown here is derived from an EMBL/GenBank/DDBJ whole genome shotgun (WGS) entry which is preliminary data.</text>
</comment>
<evidence type="ECO:0000256" key="1">
    <source>
        <dbReference type="ARBA" id="ARBA00009080"/>
    </source>
</evidence>
<gene>
    <name evidence="6" type="ORF">ABC974_23395</name>
</gene>
<keyword evidence="2 6" id="KW-0560">Oxidoreductase</keyword>
<name>A0ABU9Y9X5_9SPHN</name>
<dbReference type="PROSITE" id="PS00895">
    <property type="entry name" value="3_HYDROXYISOBUT_DH"/>
    <property type="match status" value="1"/>
</dbReference>
<sequence length="280" mass="27663">MSAPDTPKPAIGFIGLGSQGGPMADRIAAAGYPLSVWARRAEALDPFVAAGAAAADTIAALGARVDIACLCVVDDEGVAAIVDQLLPAMRPGSLLVIHSTILPESCERLAERCAGAGIDFLDAPVSGGGPAAAAGTLTLMCGGTSEAFARARPLFESFSGAIVHLGPAGSGQRAKIVNNALMAANMGLAHAALAAGEALGVDRTALAALIKQSSGRSFGLEVYARLPGPAAFVHGASLLVKDVKLLGAALPGNAGAETLAEAASAFLDGATGRNLSGASE</sequence>
<dbReference type="Gene3D" id="3.40.50.720">
    <property type="entry name" value="NAD(P)-binding Rossmann-like Domain"/>
    <property type="match status" value="1"/>
</dbReference>